<evidence type="ECO:0000313" key="2">
    <source>
        <dbReference type="Proteomes" id="UP000242638"/>
    </source>
</evidence>
<name>A0A3P9Q084_POERE</name>
<accession>A0A3P9Q084</accession>
<proteinExistence type="predicted"/>
<reference evidence="1" key="3">
    <citation type="submission" date="2025-09" db="UniProtKB">
        <authorList>
            <consortium name="Ensembl"/>
        </authorList>
    </citation>
    <scope>IDENTIFICATION</scope>
    <source>
        <strain evidence="1">Guanapo</strain>
    </source>
</reference>
<dbReference type="Ensembl" id="ENSPRET00000027773.1">
    <property type="protein sequence ID" value="ENSPREP00000027475.1"/>
    <property type="gene ID" value="ENSPREG00000018581.1"/>
</dbReference>
<reference evidence="2" key="1">
    <citation type="submission" date="2013-11" db="EMBL/GenBank/DDBJ databases">
        <title>The genomic landscape of the Guanapo guppy.</title>
        <authorList>
            <person name="Kuenstner A."/>
            <person name="Dreyer C."/>
        </authorList>
    </citation>
    <scope>NUCLEOTIDE SEQUENCE</scope>
    <source>
        <strain evidence="2">Guanapo</strain>
    </source>
</reference>
<dbReference type="Proteomes" id="UP000242638">
    <property type="component" value="Unassembled WGS sequence"/>
</dbReference>
<evidence type="ECO:0000313" key="1">
    <source>
        <dbReference type="Ensembl" id="ENSPREP00000027475.1"/>
    </source>
</evidence>
<keyword evidence="2" id="KW-1185">Reference proteome</keyword>
<dbReference type="AlphaFoldDB" id="A0A3P9Q084"/>
<sequence>MGRTLGITAGPVSITAGPVSITAGPVSITAGPVSITHTPVIHLLHKDFSRFTTINPRNHFSSRRCCVTV</sequence>
<organism evidence="1 2">
    <name type="scientific">Poecilia reticulata</name>
    <name type="common">Guppy</name>
    <name type="synonym">Acanthophacelus reticulatus</name>
    <dbReference type="NCBI Taxonomy" id="8081"/>
    <lineage>
        <taxon>Eukaryota</taxon>
        <taxon>Metazoa</taxon>
        <taxon>Chordata</taxon>
        <taxon>Craniata</taxon>
        <taxon>Vertebrata</taxon>
        <taxon>Euteleostomi</taxon>
        <taxon>Actinopterygii</taxon>
        <taxon>Neopterygii</taxon>
        <taxon>Teleostei</taxon>
        <taxon>Neoteleostei</taxon>
        <taxon>Acanthomorphata</taxon>
        <taxon>Ovalentaria</taxon>
        <taxon>Atherinomorphae</taxon>
        <taxon>Cyprinodontiformes</taxon>
        <taxon>Poeciliidae</taxon>
        <taxon>Poeciliinae</taxon>
        <taxon>Poecilia</taxon>
    </lineage>
</organism>
<protein>
    <submittedName>
        <fullName evidence="1">Uncharacterized protein</fullName>
    </submittedName>
</protein>
<reference evidence="1" key="2">
    <citation type="submission" date="2025-08" db="UniProtKB">
        <authorList>
            <consortium name="Ensembl"/>
        </authorList>
    </citation>
    <scope>IDENTIFICATION</scope>
    <source>
        <strain evidence="1">Guanapo</strain>
    </source>
</reference>